<keyword evidence="1" id="KW-0472">Membrane</keyword>
<dbReference type="Proteomes" id="UP000198569">
    <property type="component" value="Unassembled WGS sequence"/>
</dbReference>
<keyword evidence="1" id="KW-0812">Transmembrane</keyword>
<evidence type="ECO:0000256" key="1">
    <source>
        <dbReference type="SAM" id="Phobius"/>
    </source>
</evidence>
<accession>A0A1H2YVE5</accession>
<proteinExistence type="predicted"/>
<evidence type="ECO:0000313" key="2">
    <source>
        <dbReference type="EMBL" id="SDX09142.1"/>
    </source>
</evidence>
<protein>
    <submittedName>
        <fullName evidence="2">Uncharacterized protein</fullName>
    </submittedName>
</protein>
<keyword evidence="3" id="KW-1185">Reference proteome</keyword>
<dbReference type="AlphaFoldDB" id="A0A1H2YVE5"/>
<reference evidence="3" key="1">
    <citation type="submission" date="2016-10" db="EMBL/GenBank/DDBJ databases">
        <authorList>
            <person name="Varghese N."/>
            <person name="Submissions S."/>
        </authorList>
    </citation>
    <scope>NUCLEOTIDE SEQUENCE [LARGE SCALE GENOMIC DNA]</scope>
    <source>
        <strain evidence="3">DSM 15718</strain>
    </source>
</reference>
<dbReference type="EMBL" id="FNMV01000007">
    <property type="protein sequence ID" value="SDX09142.1"/>
    <property type="molecule type" value="Genomic_DNA"/>
</dbReference>
<organism evidence="2 3">
    <name type="scientific">Flavobacterium degerlachei</name>
    <dbReference type="NCBI Taxonomy" id="229203"/>
    <lineage>
        <taxon>Bacteria</taxon>
        <taxon>Pseudomonadati</taxon>
        <taxon>Bacteroidota</taxon>
        <taxon>Flavobacteriia</taxon>
        <taxon>Flavobacteriales</taxon>
        <taxon>Flavobacteriaceae</taxon>
        <taxon>Flavobacterium</taxon>
    </lineage>
</organism>
<evidence type="ECO:0000313" key="3">
    <source>
        <dbReference type="Proteomes" id="UP000198569"/>
    </source>
</evidence>
<sequence length="181" mass="21529">MILIVALFFGVYYLARFVSTANIQIKMDELGIKITWAKQFLLQKRSDFEIEWIDIKEFKIEPDRNWDKFKIISKYYDKFEILHNTDYDGKDDYSDFIKDFETKVKEINSVNIESNNINRAPNFYESTLGLLFAIFLIIILLVLTIVMIKSKYHISNIAAIIAVYFGALYYIFEVYNHRKNK</sequence>
<feature type="transmembrane region" description="Helical" evidence="1">
    <location>
        <begin position="154"/>
        <end position="172"/>
    </location>
</feature>
<gene>
    <name evidence="2" type="ORF">SAMN05444338_1077</name>
</gene>
<feature type="transmembrane region" description="Helical" evidence="1">
    <location>
        <begin position="128"/>
        <end position="148"/>
    </location>
</feature>
<name>A0A1H2YVE5_9FLAO</name>
<keyword evidence="1" id="KW-1133">Transmembrane helix</keyword>